<dbReference type="RefSeq" id="WP_089821201.1">
    <property type="nucleotide sequence ID" value="NZ_FODV01000002.1"/>
</dbReference>
<evidence type="ECO:0000256" key="4">
    <source>
        <dbReference type="NCBIfam" id="TIGR00652"/>
    </source>
</evidence>
<comment type="similarity">
    <text evidence="1 3">Belongs to the diaminopimelate epimerase family.</text>
</comment>
<dbReference type="OrthoDB" id="358699at2157"/>
<keyword evidence="3" id="KW-0028">Amino-acid biosynthesis</keyword>
<dbReference type="GO" id="GO:0008837">
    <property type="term" value="F:diaminopimelate epimerase activity"/>
    <property type="evidence" value="ECO:0007669"/>
    <property type="project" value="UniProtKB-UniRule"/>
</dbReference>
<comment type="catalytic activity">
    <reaction evidence="3">
        <text>(2S,6S)-2,6-diaminopimelate = meso-2,6-diaminopimelate</text>
        <dbReference type="Rhea" id="RHEA:15393"/>
        <dbReference type="ChEBI" id="CHEBI:57609"/>
        <dbReference type="ChEBI" id="CHEBI:57791"/>
        <dbReference type="EC" id="5.1.1.7"/>
    </reaction>
</comment>
<dbReference type="AlphaFoldDB" id="A0A1H8P7Z9"/>
<dbReference type="UniPathway" id="UPA00034">
    <property type="reaction ID" value="UER00025"/>
</dbReference>
<keyword evidence="3" id="KW-0457">Lysine biosynthesis</keyword>
<dbReference type="GO" id="GO:0005829">
    <property type="term" value="C:cytosol"/>
    <property type="evidence" value="ECO:0007669"/>
    <property type="project" value="TreeGrafter"/>
</dbReference>
<evidence type="ECO:0000256" key="5">
    <source>
        <dbReference type="SAM" id="MobiDB-lite"/>
    </source>
</evidence>
<feature type="site" description="Could be important to modulate the pK values of the two catalytic cysteine residues" evidence="3">
    <location>
        <position position="223"/>
    </location>
</feature>
<dbReference type="PANTHER" id="PTHR31689:SF0">
    <property type="entry name" value="DIAMINOPIMELATE EPIMERASE"/>
    <property type="match status" value="1"/>
</dbReference>
<evidence type="ECO:0000313" key="6">
    <source>
        <dbReference type="EMBL" id="SEO37917.1"/>
    </source>
</evidence>
<keyword evidence="3" id="KW-0963">Cytoplasm</keyword>
<comment type="caution">
    <text evidence="3">Lacks conserved residue(s) required for the propagation of feature annotation.</text>
</comment>
<sequence>MSLQANRTVSYEKYHGTSNDFIIIDAADFIPNRYSFATAYCDRETGVGVDLDVGDDGHVGADGVLFLALEEQYSPPRVIMTLVQPDGSTAAMCGNGARCAAAWAAERTGSDEVMVDTQAGTRHATVNDDGSVTIEMGVPAFDPRDVPLARDDPLVEEELEGHPVTAVNTGVPHVVIFVDDADDVDLESVGPTLRYADVFPEGANVTFAAEKESGDGFDQRTYERGIEGETQSCGTGAVAVVAAAKRLGLVDDAESVTVSPPGGDLEISVPDDAPATLRGGVTHEYAGELAREPPAQS</sequence>
<feature type="active site" description="Proton donor" evidence="3">
    <location>
        <position position="93"/>
    </location>
</feature>
<dbReference type="InterPro" id="IPR001653">
    <property type="entry name" value="DAP_epimerase_DapF"/>
</dbReference>
<evidence type="ECO:0000256" key="2">
    <source>
        <dbReference type="ARBA" id="ARBA00023235"/>
    </source>
</evidence>
<dbReference type="SUPFAM" id="SSF54506">
    <property type="entry name" value="Diaminopimelate epimerase-like"/>
    <property type="match status" value="2"/>
</dbReference>
<dbReference type="EMBL" id="FODV01000002">
    <property type="protein sequence ID" value="SEO37917.1"/>
    <property type="molecule type" value="Genomic_DNA"/>
</dbReference>
<gene>
    <name evidence="3" type="primary">dapF</name>
    <name evidence="6" type="ORF">SAMN04487948_102135</name>
</gene>
<evidence type="ECO:0000313" key="7">
    <source>
        <dbReference type="Proteomes" id="UP000199126"/>
    </source>
</evidence>
<comment type="pathway">
    <text evidence="3">Amino-acid biosynthesis; L-lysine biosynthesis via DAP pathway; DL-2,6-diaminopimelate from LL-2,6-diaminopimelate: step 1/1.</text>
</comment>
<feature type="binding site" evidence="3">
    <location>
        <position position="84"/>
    </location>
    <ligand>
        <name>substrate</name>
    </ligand>
</feature>
<feature type="active site" description="Proton acceptor" evidence="3">
    <location>
        <position position="233"/>
    </location>
</feature>
<feature type="binding site" evidence="3">
    <location>
        <position position="204"/>
    </location>
    <ligand>
        <name>substrate</name>
    </ligand>
</feature>
<protein>
    <recommendedName>
        <fullName evidence="3 4">Diaminopimelate epimerase</fullName>
        <shortName evidence="3">DAP epimerase</shortName>
        <ecNumber evidence="3 4">5.1.1.7</ecNumber>
    </recommendedName>
    <alternativeName>
        <fullName evidence="3">PLP-independent amino acid racemase</fullName>
    </alternativeName>
</protein>
<dbReference type="NCBIfam" id="TIGR00652">
    <property type="entry name" value="DapF"/>
    <property type="match status" value="1"/>
</dbReference>
<reference evidence="7" key="1">
    <citation type="submission" date="2016-10" db="EMBL/GenBank/DDBJ databases">
        <authorList>
            <person name="Varghese N."/>
            <person name="Submissions S."/>
        </authorList>
    </citation>
    <scope>NUCLEOTIDE SEQUENCE [LARGE SCALE GENOMIC DNA]</scope>
    <source>
        <strain evidence="7">CGMCC 1.10121</strain>
    </source>
</reference>
<accession>A0A1H8P7Z9</accession>
<comment type="subcellular location">
    <subcellularLocation>
        <location evidence="3">Cytoplasm</location>
    </subcellularLocation>
</comment>
<comment type="function">
    <text evidence="3">Catalyzes the stereoinversion of LL-2,6-diaminopimelate (L,L-DAP) to meso-diaminopimelate (meso-DAP), a precursor of L-lysine.</text>
</comment>
<evidence type="ECO:0000256" key="1">
    <source>
        <dbReference type="ARBA" id="ARBA00010219"/>
    </source>
</evidence>
<dbReference type="HAMAP" id="MF_00197">
    <property type="entry name" value="DAP_epimerase"/>
    <property type="match status" value="1"/>
</dbReference>
<feature type="binding site" evidence="3">
    <location>
        <position position="19"/>
    </location>
    <ligand>
        <name>substrate</name>
    </ligand>
</feature>
<dbReference type="PANTHER" id="PTHR31689">
    <property type="entry name" value="DIAMINOPIMELATE EPIMERASE, CHLOROPLASTIC"/>
    <property type="match status" value="1"/>
</dbReference>
<feature type="site" description="Could be important to modulate the pK values of the two catalytic cysteine residues" evidence="3">
    <location>
        <position position="173"/>
    </location>
</feature>
<keyword evidence="7" id="KW-1185">Reference proteome</keyword>
<dbReference type="Proteomes" id="UP000199126">
    <property type="component" value="Unassembled WGS sequence"/>
</dbReference>
<keyword evidence="2 3" id="KW-0413">Isomerase</keyword>
<evidence type="ECO:0000256" key="3">
    <source>
        <dbReference type="HAMAP-Rule" id="MF_00197"/>
    </source>
</evidence>
<dbReference type="Gene3D" id="3.10.310.10">
    <property type="entry name" value="Diaminopimelate Epimerase, Chain A, domain 1"/>
    <property type="match status" value="2"/>
</dbReference>
<name>A0A1H8P7Z9_9EURY</name>
<feature type="binding site" evidence="3">
    <location>
        <begin position="223"/>
        <end position="224"/>
    </location>
    <ligand>
        <name>substrate</name>
    </ligand>
</feature>
<feature type="binding site" evidence="3">
    <location>
        <begin position="94"/>
        <end position="95"/>
    </location>
    <ligand>
        <name>substrate</name>
    </ligand>
</feature>
<dbReference type="GO" id="GO:0009089">
    <property type="term" value="P:lysine biosynthetic process via diaminopimelate"/>
    <property type="evidence" value="ECO:0007669"/>
    <property type="project" value="UniProtKB-UniRule"/>
</dbReference>
<dbReference type="EC" id="5.1.1.7" evidence="3 4"/>
<feature type="binding site" evidence="3">
    <location>
        <begin position="234"/>
        <end position="235"/>
    </location>
    <ligand>
        <name>substrate</name>
    </ligand>
</feature>
<proteinExistence type="inferred from homology"/>
<dbReference type="Pfam" id="PF01678">
    <property type="entry name" value="DAP_epimerase"/>
    <property type="match status" value="2"/>
</dbReference>
<organism evidence="6 7">
    <name type="scientific">Halogranum amylolyticum</name>
    <dbReference type="NCBI Taxonomy" id="660520"/>
    <lineage>
        <taxon>Archaea</taxon>
        <taxon>Methanobacteriati</taxon>
        <taxon>Methanobacteriota</taxon>
        <taxon>Stenosarchaea group</taxon>
        <taxon>Halobacteria</taxon>
        <taxon>Halobacteriales</taxon>
        <taxon>Haloferacaceae</taxon>
    </lineage>
</organism>
<comment type="subunit">
    <text evidence="3">Homodimer.</text>
</comment>
<feature type="region of interest" description="Disordered" evidence="5">
    <location>
        <begin position="255"/>
        <end position="275"/>
    </location>
</feature>